<accession>A0A9N9I3G3</accession>
<proteinExistence type="predicted"/>
<dbReference type="Proteomes" id="UP000789375">
    <property type="component" value="Unassembled WGS sequence"/>
</dbReference>
<reference evidence="1" key="1">
    <citation type="submission" date="2021-06" db="EMBL/GenBank/DDBJ databases">
        <authorList>
            <person name="Kallberg Y."/>
            <person name="Tangrot J."/>
            <person name="Rosling A."/>
        </authorList>
    </citation>
    <scope>NUCLEOTIDE SEQUENCE</scope>
    <source>
        <strain evidence="1">87-6 pot B 2015</strain>
    </source>
</reference>
<dbReference type="EMBL" id="CAJVPP010012843">
    <property type="protein sequence ID" value="CAG8719016.1"/>
    <property type="molecule type" value="Genomic_DNA"/>
</dbReference>
<name>A0A9N9I3G3_FUNMO</name>
<dbReference type="AlphaFoldDB" id="A0A9N9I3G3"/>
<keyword evidence="2" id="KW-1185">Reference proteome</keyword>
<comment type="caution">
    <text evidence="1">The sequence shown here is derived from an EMBL/GenBank/DDBJ whole genome shotgun (WGS) entry which is preliminary data.</text>
</comment>
<sequence>TREENGSRKEDGKMEPEDKWFYEISSGDLGINNQPFPEMKELLWGPLLGIVEI</sequence>
<gene>
    <name evidence="1" type="ORF">FMOSSE_LOCUS14852</name>
</gene>
<protein>
    <submittedName>
        <fullName evidence="1">2560_t:CDS:1</fullName>
    </submittedName>
</protein>
<evidence type="ECO:0000313" key="2">
    <source>
        <dbReference type="Proteomes" id="UP000789375"/>
    </source>
</evidence>
<feature type="non-terminal residue" evidence="1">
    <location>
        <position position="1"/>
    </location>
</feature>
<evidence type="ECO:0000313" key="1">
    <source>
        <dbReference type="EMBL" id="CAG8719016.1"/>
    </source>
</evidence>
<organism evidence="1 2">
    <name type="scientific">Funneliformis mosseae</name>
    <name type="common">Endomycorrhizal fungus</name>
    <name type="synonym">Glomus mosseae</name>
    <dbReference type="NCBI Taxonomy" id="27381"/>
    <lineage>
        <taxon>Eukaryota</taxon>
        <taxon>Fungi</taxon>
        <taxon>Fungi incertae sedis</taxon>
        <taxon>Mucoromycota</taxon>
        <taxon>Glomeromycotina</taxon>
        <taxon>Glomeromycetes</taxon>
        <taxon>Glomerales</taxon>
        <taxon>Glomeraceae</taxon>
        <taxon>Funneliformis</taxon>
    </lineage>
</organism>